<keyword evidence="2" id="KW-0371">Homeobox</keyword>
<keyword evidence="3" id="KW-1185">Reference proteome</keyword>
<dbReference type="PANTHER" id="PTHR28079:SF1">
    <property type="entry name" value="RNA POLYMERASE I-SPECIFIC TRANSCRIPTION INITIATION FACTOR RRN5"/>
    <property type="match status" value="1"/>
</dbReference>
<dbReference type="Gene3D" id="1.10.10.60">
    <property type="entry name" value="Homeodomain-like"/>
    <property type="match status" value="1"/>
</dbReference>
<dbReference type="OrthoDB" id="2240312at2759"/>
<dbReference type="InterPro" id="IPR001005">
    <property type="entry name" value="SANT/Myb"/>
</dbReference>
<feature type="region of interest" description="Disordered" evidence="1">
    <location>
        <begin position="440"/>
        <end position="488"/>
    </location>
</feature>
<dbReference type="AlphaFoldDB" id="A0A167ZTQ8"/>
<dbReference type="InterPro" id="IPR009057">
    <property type="entry name" value="Homeodomain-like_sf"/>
</dbReference>
<dbReference type="GO" id="GO:0042790">
    <property type="term" value="P:nucleolar large rRNA transcription by RNA polymerase I"/>
    <property type="evidence" value="ECO:0007669"/>
    <property type="project" value="InterPro"/>
</dbReference>
<dbReference type="EMBL" id="AZGZ01000009">
    <property type="protein sequence ID" value="KZZ93084.1"/>
    <property type="molecule type" value="Genomic_DNA"/>
</dbReference>
<dbReference type="PANTHER" id="PTHR28079">
    <property type="entry name" value="RNA POLYMERASE I-SPECIFIC TRANSCRIPTION INITIATION FACTOR RRN5"/>
    <property type="match status" value="1"/>
</dbReference>
<dbReference type="CDD" id="cd00167">
    <property type="entry name" value="SANT"/>
    <property type="match status" value="1"/>
</dbReference>
<dbReference type="GO" id="GO:0001181">
    <property type="term" value="F:RNA polymerase I general transcription initiation factor activity"/>
    <property type="evidence" value="ECO:0007669"/>
    <property type="project" value="TreeGrafter"/>
</dbReference>
<proteinExistence type="predicted"/>
<name>A0A167ZTQ8_9EURO</name>
<gene>
    <name evidence="2" type="ORF">AAP_02550</name>
</gene>
<keyword evidence="2" id="KW-0238">DNA-binding</keyword>
<accession>A0A167ZTQ8</accession>
<feature type="compositionally biased region" description="Acidic residues" evidence="1">
    <location>
        <begin position="460"/>
        <end position="488"/>
    </location>
</feature>
<dbReference type="GO" id="GO:0000182">
    <property type="term" value="F:rDNA binding"/>
    <property type="evidence" value="ECO:0007669"/>
    <property type="project" value="TreeGrafter"/>
</dbReference>
<dbReference type="SUPFAM" id="SSF46689">
    <property type="entry name" value="Homeodomain-like"/>
    <property type="match status" value="1"/>
</dbReference>
<dbReference type="InterPro" id="IPR039601">
    <property type="entry name" value="Rrn5"/>
</dbReference>
<feature type="region of interest" description="Disordered" evidence="1">
    <location>
        <begin position="1"/>
        <end position="56"/>
    </location>
</feature>
<dbReference type="GO" id="GO:0006361">
    <property type="term" value="P:transcription initiation at RNA polymerase I promoter"/>
    <property type="evidence" value="ECO:0007669"/>
    <property type="project" value="TreeGrafter"/>
</dbReference>
<feature type="compositionally biased region" description="Low complexity" evidence="1">
    <location>
        <begin position="15"/>
        <end position="26"/>
    </location>
</feature>
<protein>
    <submittedName>
        <fullName evidence="2">Homeodomain-like protein</fullName>
    </submittedName>
</protein>
<dbReference type="GO" id="GO:0000500">
    <property type="term" value="C:RNA polymerase I upstream activating factor complex"/>
    <property type="evidence" value="ECO:0007669"/>
    <property type="project" value="InterPro"/>
</dbReference>
<dbReference type="VEuPathDB" id="FungiDB:AAP_02550"/>
<dbReference type="Proteomes" id="UP000242877">
    <property type="component" value="Unassembled WGS sequence"/>
</dbReference>
<sequence length="586" mass="66893">MNSQEDDPDFVEQPGNSSNGDSSDNDSTIEVPAARSTRRTLQQSRPKRASELKHKAQAEKKRLLISRYVPLFNDAVRDIESGVVYHDEQYERNLQYGAVRWTRNEREAFYNGLAKYGKSETARIASLIGTKTEMEVRTLIHTLDRNAQHRATRQREPEFITLKEIPAAVEINEDCCKAMEKSACALALDEESREKLMGFKNYGDLYTIDGPIAAWVEEKLGSEIEADEALLAQNEDADVDELLDAEAVAKENEQNQLEKQTSDIVEDSVIFTVGRLFKLSSWIKLSDRIFMNSGSGDPEDNWRTLTKETASPALTCEAFSDFYTLAISLTRRIIQSAIFLSLSRTRALERAGINVGSQTYVRREDVRAALDILKMPQDAHDFWALSARRCKLDVVYDRHRKSSHVTRLSHDQVEKMLLPRDRKTRLIEEDAVRSAAQLQPNAVETVLDSSPVKGRIENGSTDEEEQEGNDSEDQYEDEEGAPEFESPSDYEDYLADKLDEKAAAEEDIRLREQLGLPVPTQNEAIVKTGQAEPDLTSHPVKYRKSKEELVDWKDRLLYFSEWEQYGPETQEVMQEITHQSKRRRLQ</sequence>
<evidence type="ECO:0000256" key="1">
    <source>
        <dbReference type="SAM" id="MobiDB-lite"/>
    </source>
</evidence>
<reference evidence="2 3" key="1">
    <citation type="journal article" date="2016" name="Genome Biol. Evol.">
        <title>Divergent and convergent evolution of fungal pathogenicity.</title>
        <authorList>
            <person name="Shang Y."/>
            <person name="Xiao G."/>
            <person name="Zheng P."/>
            <person name="Cen K."/>
            <person name="Zhan S."/>
            <person name="Wang C."/>
        </authorList>
    </citation>
    <scope>NUCLEOTIDE SEQUENCE [LARGE SCALE GENOMIC DNA]</scope>
    <source>
        <strain evidence="2 3">ARSEF 7405</strain>
    </source>
</reference>
<evidence type="ECO:0000313" key="3">
    <source>
        <dbReference type="Proteomes" id="UP000242877"/>
    </source>
</evidence>
<organism evidence="2 3">
    <name type="scientific">Ascosphaera apis ARSEF 7405</name>
    <dbReference type="NCBI Taxonomy" id="392613"/>
    <lineage>
        <taxon>Eukaryota</taxon>
        <taxon>Fungi</taxon>
        <taxon>Dikarya</taxon>
        <taxon>Ascomycota</taxon>
        <taxon>Pezizomycotina</taxon>
        <taxon>Eurotiomycetes</taxon>
        <taxon>Eurotiomycetidae</taxon>
        <taxon>Onygenales</taxon>
        <taxon>Ascosphaeraceae</taxon>
        <taxon>Ascosphaera</taxon>
    </lineage>
</organism>
<evidence type="ECO:0000313" key="2">
    <source>
        <dbReference type="EMBL" id="KZZ93084.1"/>
    </source>
</evidence>
<comment type="caution">
    <text evidence="2">The sequence shown here is derived from an EMBL/GenBank/DDBJ whole genome shotgun (WGS) entry which is preliminary data.</text>
</comment>
<feature type="compositionally biased region" description="Acidic residues" evidence="1">
    <location>
        <begin position="1"/>
        <end position="10"/>
    </location>
</feature>